<accession>D5GDV7</accession>
<keyword evidence="2" id="KW-1133">Transmembrane helix</keyword>
<dbReference type="STRING" id="656061.D5GDV7"/>
<feature type="compositionally biased region" description="Low complexity" evidence="1">
    <location>
        <begin position="190"/>
        <end position="200"/>
    </location>
</feature>
<dbReference type="InParanoid" id="D5GDV7"/>
<feature type="region of interest" description="Disordered" evidence="1">
    <location>
        <begin position="152"/>
        <end position="239"/>
    </location>
</feature>
<name>D5GDV7_TUBMM</name>
<dbReference type="Proteomes" id="UP000006911">
    <property type="component" value="Unassembled WGS sequence"/>
</dbReference>
<evidence type="ECO:0000256" key="2">
    <source>
        <dbReference type="SAM" id="Phobius"/>
    </source>
</evidence>
<feature type="transmembrane region" description="Helical" evidence="2">
    <location>
        <begin position="274"/>
        <end position="292"/>
    </location>
</feature>
<keyword evidence="4" id="KW-1185">Reference proteome</keyword>
<dbReference type="HOGENOM" id="CLU_950586_0_0_1"/>
<dbReference type="RefSeq" id="XP_002838509.1">
    <property type="nucleotide sequence ID" value="XM_002838463.1"/>
</dbReference>
<dbReference type="PANTHER" id="PTHR37048">
    <property type="entry name" value="QUESTIONABLE PROTEIN"/>
    <property type="match status" value="1"/>
</dbReference>
<feature type="compositionally biased region" description="Polar residues" evidence="1">
    <location>
        <begin position="214"/>
        <end position="235"/>
    </location>
</feature>
<gene>
    <name evidence="3" type="ORF">GSTUM_00006297001</name>
</gene>
<keyword evidence="2" id="KW-0472">Membrane</keyword>
<dbReference type="KEGG" id="tml:GSTUM_00006297001"/>
<protein>
    <submittedName>
        <fullName evidence="3">(Perigord truffle) hypothetical protein</fullName>
    </submittedName>
</protein>
<proteinExistence type="predicted"/>
<feature type="compositionally biased region" description="Pro residues" evidence="1">
    <location>
        <begin position="201"/>
        <end position="210"/>
    </location>
</feature>
<dbReference type="OMA" id="AIQHHIP"/>
<dbReference type="EMBL" id="FN430153">
    <property type="protein sequence ID" value="CAZ82700.1"/>
    <property type="molecule type" value="Genomic_DNA"/>
</dbReference>
<organism evidence="3 4">
    <name type="scientific">Tuber melanosporum (strain Mel28)</name>
    <name type="common">Perigord black truffle</name>
    <dbReference type="NCBI Taxonomy" id="656061"/>
    <lineage>
        <taxon>Eukaryota</taxon>
        <taxon>Fungi</taxon>
        <taxon>Dikarya</taxon>
        <taxon>Ascomycota</taxon>
        <taxon>Pezizomycotina</taxon>
        <taxon>Pezizomycetes</taxon>
        <taxon>Pezizales</taxon>
        <taxon>Tuberaceae</taxon>
        <taxon>Tuber</taxon>
    </lineage>
</organism>
<evidence type="ECO:0000256" key="1">
    <source>
        <dbReference type="SAM" id="MobiDB-lite"/>
    </source>
</evidence>
<sequence>MLTAALIGHVYWLPNTSESRGTSVNGGKLNHPVLVLGAEREGKVQVLLITSFGNTTLSVRFPNPTDQLRRKYLPLKVSGAAPHPDNGILLSVIARGEPPLLTKQSYVNLEPFEVEVRLLDSRHGSTCSLPDDMLGLLMKKLRELRPTFSVHQERRVVASSSSPAKRQPPAPPRQTTPAIQHHIPPPPRQATPATRHQPPLAARPPPPLRSPVPTQQHPLLSPQRTYSSPYGTTAPWQDFGQDLERNAPRQSRYTRTVDHHDSGAELDCSVVWDILGYLGIAVAVFVSVRYLFS</sequence>
<evidence type="ECO:0000313" key="4">
    <source>
        <dbReference type="Proteomes" id="UP000006911"/>
    </source>
</evidence>
<evidence type="ECO:0000313" key="3">
    <source>
        <dbReference type="EMBL" id="CAZ82700.1"/>
    </source>
</evidence>
<dbReference type="eggNOG" id="ENOG502SY9C">
    <property type="taxonomic scope" value="Eukaryota"/>
</dbReference>
<dbReference type="AlphaFoldDB" id="D5GDV7"/>
<dbReference type="PANTHER" id="PTHR37048:SF2">
    <property type="entry name" value="QUESTIONABLE PROTEIN"/>
    <property type="match status" value="1"/>
</dbReference>
<dbReference type="GeneID" id="9184495"/>
<reference evidence="3 4" key="1">
    <citation type="journal article" date="2010" name="Nature">
        <title>Perigord black truffle genome uncovers evolutionary origins and mechanisms of symbiosis.</title>
        <authorList>
            <person name="Martin F."/>
            <person name="Kohler A."/>
            <person name="Murat C."/>
            <person name="Balestrini R."/>
            <person name="Coutinho P.M."/>
            <person name="Jaillon O."/>
            <person name="Montanini B."/>
            <person name="Morin E."/>
            <person name="Noel B."/>
            <person name="Percudani R."/>
            <person name="Porcel B."/>
            <person name="Rubini A."/>
            <person name="Amicucci A."/>
            <person name="Amselem J."/>
            <person name="Anthouard V."/>
            <person name="Arcioni S."/>
            <person name="Artiguenave F."/>
            <person name="Aury J.M."/>
            <person name="Ballario P."/>
            <person name="Bolchi A."/>
            <person name="Brenna A."/>
            <person name="Brun A."/>
            <person name="Buee M."/>
            <person name="Cantarel B."/>
            <person name="Chevalier G."/>
            <person name="Couloux A."/>
            <person name="Da Silva C."/>
            <person name="Denoeud F."/>
            <person name="Duplessis S."/>
            <person name="Ghignone S."/>
            <person name="Hilselberger B."/>
            <person name="Iotti M."/>
            <person name="Marcais B."/>
            <person name="Mello A."/>
            <person name="Miranda M."/>
            <person name="Pacioni G."/>
            <person name="Quesneville H."/>
            <person name="Riccioni C."/>
            <person name="Ruotolo R."/>
            <person name="Splivallo R."/>
            <person name="Stocchi V."/>
            <person name="Tisserant E."/>
            <person name="Viscomi A.R."/>
            <person name="Zambonelli A."/>
            <person name="Zampieri E."/>
            <person name="Henrissat B."/>
            <person name="Lebrun M.H."/>
            <person name="Paolocci F."/>
            <person name="Bonfante P."/>
            <person name="Ottonello S."/>
            <person name="Wincker P."/>
        </authorList>
    </citation>
    <scope>NUCLEOTIDE SEQUENCE [LARGE SCALE GENOMIC DNA]</scope>
    <source>
        <strain evidence="3 4">Mel28</strain>
    </source>
</reference>
<keyword evidence="2" id="KW-0812">Transmembrane</keyword>